<reference evidence="8" key="1">
    <citation type="submission" date="2022-09" db="EMBL/GenBank/DDBJ databases">
        <title>genome sequence of Deinococcus rubellus.</title>
        <authorList>
            <person name="Srinivasan S."/>
        </authorList>
    </citation>
    <scope>NUCLEOTIDE SEQUENCE</scope>
    <source>
        <strain evidence="8">Ant6</strain>
    </source>
</reference>
<feature type="transmembrane region" description="Helical" evidence="7">
    <location>
        <begin position="309"/>
        <end position="334"/>
    </location>
</feature>
<dbReference type="SUPFAM" id="SSF103473">
    <property type="entry name" value="MFS general substrate transporter"/>
    <property type="match status" value="1"/>
</dbReference>
<evidence type="ECO:0000256" key="1">
    <source>
        <dbReference type="ARBA" id="ARBA00004651"/>
    </source>
</evidence>
<keyword evidence="5 7" id="KW-1133">Transmembrane helix</keyword>
<evidence type="ECO:0000313" key="8">
    <source>
        <dbReference type="EMBL" id="UWX62967.1"/>
    </source>
</evidence>
<evidence type="ECO:0000256" key="3">
    <source>
        <dbReference type="ARBA" id="ARBA00022475"/>
    </source>
</evidence>
<keyword evidence="3" id="KW-1003">Cell membrane</keyword>
<dbReference type="PANTHER" id="PTHR23513:SF11">
    <property type="entry name" value="STAPHYLOFERRIN A TRANSPORTER"/>
    <property type="match status" value="1"/>
</dbReference>
<feature type="transmembrane region" description="Helical" evidence="7">
    <location>
        <begin position="213"/>
        <end position="235"/>
    </location>
</feature>
<evidence type="ECO:0000256" key="2">
    <source>
        <dbReference type="ARBA" id="ARBA00022448"/>
    </source>
</evidence>
<dbReference type="InterPro" id="IPR010290">
    <property type="entry name" value="TM_effector"/>
</dbReference>
<organism evidence="8 9">
    <name type="scientific">Deinococcus rubellus</name>
    <dbReference type="NCBI Taxonomy" id="1889240"/>
    <lineage>
        <taxon>Bacteria</taxon>
        <taxon>Thermotogati</taxon>
        <taxon>Deinococcota</taxon>
        <taxon>Deinococci</taxon>
        <taxon>Deinococcales</taxon>
        <taxon>Deinococcaceae</taxon>
        <taxon>Deinococcus</taxon>
    </lineage>
</organism>
<dbReference type="Proteomes" id="UP001060261">
    <property type="component" value="Chromosome"/>
</dbReference>
<feature type="transmembrane region" description="Helical" evidence="7">
    <location>
        <begin position="284"/>
        <end position="303"/>
    </location>
</feature>
<evidence type="ECO:0000313" key="9">
    <source>
        <dbReference type="Proteomes" id="UP001060261"/>
    </source>
</evidence>
<feature type="transmembrane region" description="Helical" evidence="7">
    <location>
        <begin position="346"/>
        <end position="365"/>
    </location>
</feature>
<sequence length="404" mass="41915">MKANWTLLGQREYRQLWTAQTLSTFGDALFRVAQVALVLKLGGAAAGLSGVLLANVLPGLLFSLLGGVWADRLNRRRLLVATNAGRALGMALMTCLIWSGRTELWHLYALGVVFGSLSAVGNPAYNALLPQVIAPPQLQAGNALFSVGDSLGYLVGPALAGALLAVIGVGGLAAVNTGALLWMVMTLLTLRVAEQPVGVPHGETLLEQLSQGWRWVVGQAVMLLFLTFFAATNVATPVMGVALPLYVTWTLGEPAAVYGYLLTAMNAGILAASFVLACVHTERAALVTALSVIGIGLSGYLGVGLTRSVVAAALLLALADGLAMVPNILFPTWVQQTAPPELQGRVFGLISVATYALVPLGYVVAAGAVGTWSPPTALMAAGAVLVLIPAAALLYKPFREARGG</sequence>
<name>A0ABY5YFU1_9DEIO</name>
<dbReference type="InterPro" id="IPR036259">
    <property type="entry name" value="MFS_trans_sf"/>
</dbReference>
<dbReference type="Gene3D" id="1.20.1250.20">
    <property type="entry name" value="MFS general substrate transporter like domains"/>
    <property type="match status" value="1"/>
</dbReference>
<dbReference type="Pfam" id="PF05977">
    <property type="entry name" value="MFS_3"/>
    <property type="match status" value="1"/>
</dbReference>
<proteinExistence type="predicted"/>
<protein>
    <submittedName>
        <fullName evidence="8">MFS transporter</fullName>
    </submittedName>
</protein>
<evidence type="ECO:0000256" key="6">
    <source>
        <dbReference type="ARBA" id="ARBA00023136"/>
    </source>
</evidence>
<keyword evidence="4 7" id="KW-0812">Transmembrane</keyword>
<feature type="transmembrane region" description="Helical" evidence="7">
    <location>
        <begin position="44"/>
        <end position="66"/>
    </location>
</feature>
<feature type="transmembrane region" description="Helical" evidence="7">
    <location>
        <begin position="255"/>
        <end position="277"/>
    </location>
</feature>
<dbReference type="EMBL" id="CP104213">
    <property type="protein sequence ID" value="UWX62967.1"/>
    <property type="molecule type" value="Genomic_DNA"/>
</dbReference>
<dbReference type="CDD" id="cd06173">
    <property type="entry name" value="MFS_MefA_like"/>
    <property type="match status" value="1"/>
</dbReference>
<evidence type="ECO:0000256" key="5">
    <source>
        <dbReference type="ARBA" id="ARBA00022989"/>
    </source>
</evidence>
<dbReference type="PANTHER" id="PTHR23513">
    <property type="entry name" value="INTEGRAL MEMBRANE EFFLUX PROTEIN-RELATED"/>
    <property type="match status" value="1"/>
</dbReference>
<dbReference type="RefSeq" id="WP_260559260.1">
    <property type="nucleotide sequence ID" value="NZ_BAABEC010000184.1"/>
</dbReference>
<keyword evidence="6 7" id="KW-0472">Membrane</keyword>
<feature type="transmembrane region" description="Helical" evidence="7">
    <location>
        <begin position="377"/>
        <end position="395"/>
    </location>
</feature>
<evidence type="ECO:0000256" key="7">
    <source>
        <dbReference type="SAM" id="Phobius"/>
    </source>
</evidence>
<feature type="transmembrane region" description="Helical" evidence="7">
    <location>
        <begin position="150"/>
        <end position="167"/>
    </location>
</feature>
<gene>
    <name evidence="8" type="ORF">N0D28_09345</name>
</gene>
<accession>A0ABY5YFU1</accession>
<keyword evidence="2" id="KW-0813">Transport</keyword>
<feature type="transmembrane region" description="Helical" evidence="7">
    <location>
        <begin position="105"/>
        <end position="129"/>
    </location>
</feature>
<keyword evidence="9" id="KW-1185">Reference proteome</keyword>
<comment type="subcellular location">
    <subcellularLocation>
        <location evidence="1">Cell membrane</location>
        <topology evidence="1">Multi-pass membrane protein</topology>
    </subcellularLocation>
</comment>
<evidence type="ECO:0000256" key="4">
    <source>
        <dbReference type="ARBA" id="ARBA00022692"/>
    </source>
</evidence>
<feature type="transmembrane region" description="Helical" evidence="7">
    <location>
        <begin position="78"/>
        <end position="99"/>
    </location>
</feature>